<dbReference type="Proteomes" id="UP001488805">
    <property type="component" value="Unassembled WGS sequence"/>
</dbReference>
<keyword evidence="1" id="KW-0732">Signal</keyword>
<comment type="caution">
    <text evidence="2">The sequence shown here is derived from an EMBL/GenBank/DDBJ whole genome shotgun (WGS) entry which is preliminary data.</text>
</comment>
<feature type="signal peptide" evidence="1">
    <location>
        <begin position="1"/>
        <end position="22"/>
    </location>
</feature>
<name>A0AAW1G5J6_ZOAVI</name>
<gene>
    <name evidence="2" type="ORF">VZT92_000287</name>
</gene>
<evidence type="ECO:0000313" key="2">
    <source>
        <dbReference type="EMBL" id="KAK9542422.1"/>
    </source>
</evidence>
<evidence type="ECO:0008006" key="4">
    <source>
        <dbReference type="Google" id="ProtNLM"/>
    </source>
</evidence>
<keyword evidence="3" id="KW-1185">Reference proteome</keyword>
<dbReference type="AlphaFoldDB" id="A0AAW1G5J6"/>
<sequence>MQMSVQEAAVVFLFLFVCRAQGAVNKRQQRNNLTSLKIVCACTSTHLLERYKLSNNWLSVTYSLRQEITRYRPGQPRT</sequence>
<organism evidence="2 3">
    <name type="scientific">Zoarces viviparus</name>
    <name type="common">Viviparous eelpout</name>
    <name type="synonym">Blennius viviparus</name>
    <dbReference type="NCBI Taxonomy" id="48416"/>
    <lineage>
        <taxon>Eukaryota</taxon>
        <taxon>Metazoa</taxon>
        <taxon>Chordata</taxon>
        <taxon>Craniata</taxon>
        <taxon>Vertebrata</taxon>
        <taxon>Euteleostomi</taxon>
        <taxon>Actinopterygii</taxon>
        <taxon>Neopterygii</taxon>
        <taxon>Teleostei</taxon>
        <taxon>Neoteleostei</taxon>
        <taxon>Acanthomorphata</taxon>
        <taxon>Eupercaria</taxon>
        <taxon>Perciformes</taxon>
        <taxon>Cottioidei</taxon>
        <taxon>Zoarcales</taxon>
        <taxon>Zoarcidae</taxon>
        <taxon>Zoarcinae</taxon>
        <taxon>Zoarces</taxon>
    </lineage>
</organism>
<evidence type="ECO:0000256" key="1">
    <source>
        <dbReference type="SAM" id="SignalP"/>
    </source>
</evidence>
<protein>
    <recommendedName>
        <fullName evidence="4">Secreted protein</fullName>
    </recommendedName>
</protein>
<feature type="chain" id="PRO_5043475038" description="Secreted protein" evidence="1">
    <location>
        <begin position="23"/>
        <end position="78"/>
    </location>
</feature>
<proteinExistence type="predicted"/>
<accession>A0AAW1G5J6</accession>
<reference evidence="2 3" key="1">
    <citation type="journal article" date="2024" name="Genome Biol. Evol.">
        <title>Chromosome-level genome assembly of the viviparous eelpout Zoarces viviparus.</title>
        <authorList>
            <person name="Fuhrmann N."/>
            <person name="Brasseur M.V."/>
            <person name="Bakowski C.E."/>
            <person name="Podsiadlowski L."/>
            <person name="Prost S."/>
            <person name="Krehenwinkel H."/>
            <person name="Mayer C."/>
        </authorList>
    </citation>
    <scope>NUCLEOTIDE SEQUENCE [LARGE SCALE GENOMIC DNA]</scope>
    <source>
        <strain evidence="2">NO-MEL_2022_Ind0_liver</strain>
    </source>
</reference>
<evidence type="ECO:0000313" key="3">
    <source>
        <dbReference type="Proteomes" id="UP001488805"/>
    </source>
</evidence>
<dbReference type="EMBL" id="JBCEZU010000001">
    <property type="protein sequence ID" value="KAK9542422.1"/>
    <property type="molecule type" value="Genomic_DNA"/>
</dbReference>